<comment type="caution">
    <text evidence="1">The sequence shown here is derived from an EMBL/GenBank/DDBJ whole genome shotgun (WGS) entry which is preliminary data.</text>
</comment>
<evidence type="ECO:0008006" key="3">
    <source>
        <dbReference type="Google" id="ProtNLM"/>
    </source>
</evidence>
<dbReference type="Proteomes" id="UP000257317">
    <property type="component" value="Unassembled WGS sequence"/>
</dbReference>
<dbReference type="InterPro" id="IPR016888">
    <property type="entry name" value="UCP028498"/>
</dbReference>
<name>A0A2Z6T762_9LACO</name>
<protein>
    <recommendedName>
        <fullName evidence="3">DUF2255 domain-containing protein</fullName>
    </recommendedName>
</protein>
<dbReference type="AlphaFoldDB" id="A0A2Z6T762"/>
<reference evidence="2" key="1">
    <citation type="submission" date="2018-03" db="EMBL/GenBank/DDBJ databases">
        <title>New taxa in the Lactobacillus gasseri group.</title>
        <authorList>
            <person name="Tanizawa Y."/>
            <person name="Tohno M."/>
            <person name="Endo A."/>
            <person name="Arita M."/>
        </authorList>
    </citation>
    <scope>NUCLEOTIDE SEQUENCE [LARGE SCALE GENOMIC DNA]</scope>
    <source>
        <strain evidence="2">DSM 24759</strain>
    </source>
</reference>
<keyword evidence="2" id="KW-1185">Reference proteome</keyword>
<gene>
    <name evidence="1" type="ORF">LrDSM24759_08600</name>
</gene>
<dbReference type="EMBL" id="BFBY01000005">
    <property type="protein sequence ID" value="GBG04946.1"/>
    <property type="molecule type" value="Genomic_DNA"/>
</dbReference>
<organism evidence="1 2">
    <name type="scientific">Lactobacillus rodentium</name>
    <dbReference type="NCBI Taxonomy" id="947835"/>
    <lineage>
        <taxon>Bacteria</taxon>
        <taxon>Bacillati</taxon>
        <taxon>Bacillota</taxon>
        <taxon>Bacilli</taxon>
        <taxon>Lactobacillales</taxon>
        <taxon>Lactobacillaceae</taxon>
        <taxon>Lactobacillus</taxon>
    </lineage>
</organism>
<evidence type="ECO:0000313" key="1">
    <source>
        <dbReference type="EMBL" id="GBG04946.1"/>
    </source>
</evidence>
<accession>A0A2Z6T762</accession>
<proteinExistence type="predicted"/>
<evidence type="ECO:0000313" key="2">
    <source>
        <dbReference type="Proteomes" id="UP000257317"/>
    </source>
</evidence>
<sequence>MNWSKKLINEINKSTTVQNQPYDKTKEPFQDNPLWVVTIDNHVYLRAGKGKESKWYQEGLKYGGQIEINGETVKITYRPVTDKKEEDAVTKAYLEKYHGQYPIEMMISDKCAEATVELIRQ</sequence>
<dbReference type="RefSeq" id="WP_117118283.1">
    <property type="nucleotide sequence ID" value="NZ_BFBY01000005.1"/>
</dbReference>
<dbReference type="OrthoDB" id="2315504at2"/>
<dbReference type="Pfam" id="PF10012">
    <property type="entry name" value="DUF2255"/>
    <property type="match status" value="1"/>
</dbReference>